<name>A0A923ND48_9FIRM</name>
<evidence type="ECO:0000313" key="3">
    <source>
        <dbReference type="EMBL" id="MBC5999532.1"/>
    </source>
</evidence>
<keyword evidence="2" id="KW-1133">Transmembrane helix</keyword>
<dbReference type="RefSeq" id="WP_249286959.1">
    <property type="nucleotide sequence ID" value="NZ_JACRWC010000074.1"/>
</dbReference>
<feature type="transmembrane region" description="Helical" evidence="2">
    <location>
        <begin position="97"/>
        <end position="116"/>
    </location>
</feature>
<feature type="region of interest" description="Disordered" evidence="1">
    <location>
        <begin position="72"/>
        <end position="91"/>
    </location>
</feature>
<protein>
    <submittedName>
        <fullName evidence="3">LPXTG cell wall anchor domain-containing protein</fullName>
    </submittedName>
</protein>
<keyword evidence="2" id="KW-0472">Membrane</keyword>
<dbReference type="NCBIfam" id="TIGR01167">
    <property type="entry name" value="LPXTG_anchor"/>
    <property type="match status" value="1"/>
</dbReference>
<reference evidence="3" key="1">
    <citation type="submission" date="2020-08" db="EMBL/GenBank/DDBJ databases">
        <authorList>
            <person name="Liu C."/>
            <person name="Sun Q."/>
        </authorList>
    </citation>
    <scope>NUCLEOTIDE SEQUENCE</scope>
    <source>
        <strain evidence="3">BX16</strain>
    </source>
</reference>
<sequence>MFILYYLYSNTKVAATCVKDGNVGYYLCENSKLMFNNAEGTEIITSVVIPATGEHVYANGKCTMCEATDPAATPAEPAKPADKVSDGTTETGDDANILLPMGLALAALLGMGALVATRRRNG</sequence>
<dbReference type="EMBL" id="JACRWC010000074">
    <property type="protein sequence ID" value="MBC5999532.1"/>
    <property type="molecule type" value="Genomic_DNA"/>
</dbReference>
<dbReference type="Proteomes" id="UP000644115">
    <property type="component" value="Unassembled WGS sequence"/>
</dbReference>
<dbReference type="AlphaFoldDB" id="A0A923ND48"/>
<comment type="caution">
    <text evidence="3">The sequence shown here is derived from an EMBL/GenBank/DDBJ whole genome shotgun (WGS) entry which is preliminary data.</text>
</comment>
<gene>
    <name evidence="3" type="ORF">H8876_05915</name>
</gene>
<evidence type="ECO:0000256" key="1">
    <source>
        <dbReference type="SAM" id="MobiDB-lite"/>
    </source>
</evidence>
<organism evidence="3 4">
    <name type="scientific">Lentihominibacter faecis</name>
    <dbReference type="NCBI Taxonomy" id="2764712"/>
    <lineage>
        <taxon>Bacteria</taxon>
        <taxon>Bacillati</taxon>
        <taxon>Bacillota</taxon>
        <taxon>Clostridia</taxon>
        <taxon>Peptostreptococcales</taxon>
        <taxon>Anaerovoracaceae</taxon>
        <taxon>Lentihominibacter</taxon>
    </lineage>
</organism>
<keyword evidence="4" id="KW-1185">Reference proteome</keyword>
<evidence type="ECO:0000256" key="2">
    <source>
        <dbReference type="SAM" id="Phobius"/>
    </source>
</evidence>
<proteinExistence type="predicted"/>
<keyword evidence="2" id="KW-0812">Transmembrane</keyword>
<accession>A0A923ND48</accession>
<evidence type="ECO:0000313" key="4">
    <source>
        <dbReference type="Proteomes" id="UP000644115"/>
    </source>
</evidence>